<keyword evidence="4" id="KW-1185">Reference proteome</keyword>
<protein>
    <recommendedName>
        <fullName evidence="2">UvrC family homology region profile domain-containing protein</fullName>
    </recommendedName>
</protein>
<dbReference type="PROSITE" id="PS50165">
    <property type="entry name" value="UVRC"/>
    <property type="match status" value="1"/>
</dbReference>
<dbReference type="InterPro" id="IPR001162">
    <property type="entry name" value="UvrC_RNase_H_dom"/>
</dbReference>
<comment type="caution">
    <text evidence="3">The sequence shown here is derived from an EMBL/GenBank/DDBJ whole genome shotgun (WGS) entry which is preliminary data.</text>
</comment>
<evidence type="ECO:0000313" key="3">
    <source>
        <dbReference type="EMBL" id="KAJ4430577.1"/>
    </source>
</evidence>
<evidence type="ECO:0000259" key="2">
    <source>
        <dbReference type="PROSITE" id="PS50165"/>
    </source>
</evidence>
<dbReference type="PANTHER" id="PTHR11505">
    <property type="entry name" value="L1 TRANSPOSABLE ELEMENT-RELATED"/>
    <property type="match status" value="1"/>
</dbReference>
<dbReference type="Proteomes" id="UP001148838">
    <property type="component" value="Unassembled WGS sequence"/>
</dbReference>
<dbReference type="EMBL" id="JAJSOF020000031">
    <property type="protein sequence ID" value="KAJ4430577.1"/>
    <property type="molecule type" value="Genomic_DNA"/>
</dbReference>
<organism evidence="3 4">
    <name type="scientific">Periplaneta americana</name>
    <name type="common">American cockroach</name>
    <name type="synonym">Blatta americana</name>
    <dbReference type="NCBI Taxonomy" id="6978"/>
    <lineage>
        <taxon>Eukaryota</taxon>
        <taxon>Metazoa</taxon>
        <taxon>Ecdysozoa</taxon>
        <taxon>Arthropoda</taxon>
        <taxon>Hexapoda</taxon>
        <taxon>Insecta</taxon>
        <taxon>Pterygota</taxon>
        <taxon>Neoptera</taxon>
        <taxon>Polyneoptera</taxon>
        <taxon>Dictyoptera</taxon>
        <taxon>Blattodea</taxon>
        <taxon>Blattoidea</taxon>
        <taxon>Blattidae</taxon>
        <taxon>Blattinae</taxon>
        <taxon>Periplaneta</taxon>
    </lineage>
</organism>
<dbReference type="InterPro" id="IPR004244">
    <property type="entry name" value="Transposase_22"/>
</dbReference>
<keyword evidence="1" id="KW-0175">Coiled coil</keyword>
<dbReference type="Gene3D" id="3.30.70.1820">
    <property type="entry name" value="L1 transposable element, RRM domain"/>
    <property type="match status" value="1"/>
</dbReference>
<sequence>MSWRIVNRRITNAPELQLYRKCQARGEGIFARRRNPASPYQPHQRKCYQRSCSGAAKKIEDNNKVISDLKSTLETRDKKIEALENKIDDLEQYQRRQCLRIFGVAEEATEETEKIVMEVAQRIGVDVQPHDIDRSHRVGRRDISNNRPRPIIAKFVSYRKRSEMFSNKKRLKGSGVTLRDDLTAMRHNILKEAITKFGLNNVWTLDGTIIVNIDGTKRRVTRSCDLNM</sequence>
<proteinExistence type="predicted"/>
<name>A0ABQ8S9F9_PERAM</name>
<reference evidence="3 4" key="1">
    <citation type="journal article" date="2022" name="Allergy">
        <title>Genome assembly and annotation of Periplaneta americana reveal a comprehensive cockroach allergen profile.</title>
        <authorList>
            <person name="Wang L."/>
            <person name="Xiong Q."/>
            <person name="Saelim N."/>
            <person name="Wang L."/>
            <person name="Nong W."/>
            <person name="Wan A.T."/>
            <person name="Shi M."/>
            <person name="Liu X."/>
            <person name="Cao Q."/>
            <person name="Hui J.H.L."/>
            <person name="Sookrung N."/>
            <person name="Leung T.F."/>
            <person name="Tungtrongchitr A."/>
            <person name="Tsui S.K.W."/>
        </authorList>
    </citation>
    <scope>NUCLEOTIDE SEQUENCE [LARGE SCALE GENOMIC DNA]</scope>
    <source>
        <strain evidence="3">PWHHKU_190912</strain>
    </source>
</reference>
<gene>
    <name evidence="3" type="ORF">ANN_19165</name>
</gene>
<feature type="domain" description="UvrC family homology region profile" evidence="2">
    <location>
        <begin position="82"/>
        <end position="226"/>
    </location>
</feature>
<evidence type="ECO:0000313" key="4">
    <source>
        <dbReference type="Proteomes" id="UP001148838"/>
    </source>
</evidence>
<feature type="coiled-coil region" evidence="1">
    <location>
        <begin position="66"/>
        <end position="96"/>
    </location>
</feature>
<accession>A0ABQ8S9F9</accession>
<evidence type="ECO:0000256" key="1">
    <source>
        <dbReference type="SAM" id="Coils"/>
    </source>
</evidence>